<dbReference type="Pfam" id="PF13499">
    <property type="entry name" value="EF-hand_7"/>
    <property type="match status" value="1"/>
</dbReference>
<dbReference type="GO" id="GO:0019888">
    <property type="term" value="F:protein phosphatase regulator activity"/>
    <property type="evidence" value="ECO:0007669"/>
    <property type="project" value="TreeGrafter"/>
</dbReference>
<dbReference type="KEGG" id="sre:PTSG_07435"/>
<evidence type="ECO:0000313" key="5">
    <source>
        <dbReference type="EMBL" id="EGD77097.1"/>
    </source>
</evidence>
<dbReference type="PANTHER" id="PTHR14095:SF0">
    <property type="entry name" value="MIP22305P"/>
    <property type="match status" value="1"/>
</dbReference>
<dbReference type="AlphaFoldDB" id="F2UIP8"/>
<sequence length="775" mass="87146">MMSGGGDAEGKVEQFLVEWLSDDAVRAHWTHQVSLLLSNQWTLHAQPPSPVPRPLLPPTHPHSHHHSHSAGAHRSPNSTSNNSSGSSTASGHARTHSPTSILGARRNHQQGDGDDARKEKEEQRARMRQRRRQLKREGAITTSDEEDGPHAQPSLVQVNQERSEKEGAFAGNTSDEGGGGGEGDRDRDSAQRAVRTDEEEQQQHQQQASAQRAHERQRQRRSGSGSDTDGDGGWGDEEDEQTLHEDDSRRRKHAQKQEQANGTQHVKEPSSRRSSRSSSDEVRSLVAGEDQEEDEEARAQHQEAQSQMVAKKKKKTTDDSGGSGFVFPQLFTAEIVLPIEEDMMSEVESAFCQGGTVTLDDFQLICRVCGLPTYLAADMLYACAVTQRLNIVNTEPVTAGGLGAGVTEDNPIQQLPESVPSSAFAAFWKPLRSRYPTAHEKAMHILNPVGNTLAPHHLRRLIYYVIETHPGLDFLMQSPEYHARYVDTVVARIFYTVNRSWSRAISLRELRQSTFLSVLTLLGDDPNINNETEYFSYEHFYVIYTSFWKIDRDRDLAITRDQLPEYGDGGLSPLAMDRIFAHTVFADPNSSTTHMAYWDFVFFMLSEEDKTTRTAIEYWFRIMDIDGDGILSFYELESFYDQQLQQLDEIGVEGMPFVDVLCMNIDMISPKRQTEIRLSDIKRSGMAPRFFNTFLNVNKYLDQEEGDEQDPEYEGASVWHRFASREYILLSSEEDEQSGDGEHDDDDGGGGGDDDDDDDDDGDDDSALHSPLVKY</sequence>
<dbReference type="RefSeq" id="XP_004990936.1">
    <property type="nucleotide sequence ID" value="XM_004990879.1"/>
</dbReference>
<dbReference type="PANTHER" id="PTHR14095">
    <property type="entry name" value="PHOSPHATASE 2A REGULATORY SUBUNIT-RELATED"/>
    <property type="match status" value="1"/>
</dbReference>
<feature type="compositionally biased region" description="Basic and acidic residues" evidence="3">
    <location>
        <begin position="109"/>
        <end position="125"/>
    </location>
</feature>
<accession>F2UIP8</accession>
<keyword evidence="2" id="KW-0106">Calcium</keyword>
<reference evidence="5" key="1">
    <citation type="submission" date="2009-08" db="EMBL/GenBank/DDBJ databases">
        <title>Annotation of Salpingoeca rosetta.</title>
        <authorList>
            <consortium name="The Broad Institute Genome Sequencing Platform"/>
            <person name="Russ C."/>
            <person name="Cuomo C."/>
            <person name="Burger G."/>
            <person name="Gray M.W."/>
            <person name="Holland P.W.H."/>
            <person name="King N."/>
            <person name="Lang F.B.F."/>
            <person name="Roger A.J."/>
            <person name="Ruiz-Trillo I."/>
            <person name="Young S.K."/>
            <person name="Zeng Q."/>
            <person name="Gargeya S."/>
            <person name="Alvarado L."/>
            <person name="Berlin A."/>
            <person name="Chapman S.B."/>
            <person name="Chen Z."/>
            <person name="Freedman E."/>
            <person name="Gellesch M."/>
            <person name="Goldberg J."/>
            <person name="Griggs A."/>
            <person name="Gujja S."/>
            <person name="Heilman E."/>
            <person name="Heiman D."/>
            <person name="Howarth C."/>
            <person name="Mehta T."/>
            <person name="Neiman D."/>
            <person name="Pearson M."/>
            <person name="Roberts A."/>
            <person name="Saif S."/>
            <person name="Shea T."/>
            <person name="Shenoy N."/>
            <person name="Sisk P."/>
            <person name="Stolte C."/>
            <person name="Sykes S."/>
            <person name="White J."/>
            <person name="Yandava C."/>
            <person name="Haas B."/>
            <person name="Nusbaum C."/>
            <person name="Birren B."/>
        </authorList>
    </citation>
    <scope>NUCLEOTIDE SEQUENCE [LARGE SCALE GENOMIC DNA]</scope>
    <source>
        <strain evidence="5">ATCC 50818</strain>
    </source>
</reference>
<dbReference type="eggNOG" id="KOG2562">
    <property type="taxonomic scope" value="Eukaryota"/>
</dbReference>
<dbReference type="InterPro" id="IPR011992">
    <property type="entry name" value="EF-hand-dom_pair"/>
</dbReference>
<feature type="compositionally biased region" description="Basic and acidic residues" evidence="3">
    <location>
        <begin position="182"/>
        <end position="196"/>
    </location>
</feature>
<feature type="domain" description="EF-hand" evidence="4">
    <location>
        <begin position="611"/>
        <end position="646"/>
    </location>
</feature>
<feature type="compositionally biased region" description="Acidic residues" evidence="3">
    <location>
        <begin position="732"/>
        <end position="765"/>
    </location>
</feature>
<dbReference type="InParanoid" id="F2UIP8"/>
<dbReference type="PROSITE" id="PS00018">
    <property type="entry name" value="EF_HAND_1"/>
    <property type="match status" value="1"/>
</dbReference>
<keyword evidence="1" id="KW-0479">Metal-binding</keyword>
<dbReference type="Gene3D" id="1.10.238.10">
    <property type="entry name" value="EF-hand"/>
    <property type="match status" value="1"/>
</dbReference>
<dbReference type="PROSITE" id="PS50222">
    <property type="entry name" value="EF_HAND_2"/>
    <property type="match status" value="1"/>
</dbReference>
<dbReference type="Pfam" id="PF17958">
    <property type="entry name" value="EF-hand_13"/>
    <property type="match status" value="1"/>
</dbReference>
<dbReference type="GO" id="GO:0000159">
    <property type="term" value="C:protein phosphatase type 2A complex"/>
    <property type="evidence" value="ECO:0007669"/>
    <property type="project" value="TreeGrafter"/>
</dbReference>
<feature type="region of interest" description="Disordered" evidence="3">
    <location>
        <begin position="48"/>
        <end position="323"/>
    </location>
</feature>
<evidence type="ECO:0000256" key="1">
    <source>
        <dbReference type="ARBA" id="ARBA00022723"/>
    </source>
</evidence>
<dbReference type="EMBL" id="GL832976">
    <property type="protein sequence ID" value="EGD77097.1"/>
    <property type="molecule type" value="Genomic_DNA"/>
</dbReference>
<feature type="compositionally biased region" description="Low complexity" evidence="3">
    <location>
        <begin position="69"/>
        <end position="92"/>
    </location>
</feature>
<dbReference type="STRING" id="946362.F2UIP8"/>
<dbReference type="Gene3D" id="1.10.238.220">
    <property type="match status" value="1"/>
</dbReference>
<evidence type="ECO:0000256" key="3">
    <source>
        <dbReference type="SAM" id="MobiDB-lite"/>
    </source>
</evidence>
<organism evidence="6">
    <name type="scientific">Salpingoeca rosetta (strain ATCC 50818 / BSB-021)</name>
    <dbReference type="NCBI Taxonomy" id="946362"/>
    <lineage>
        <taxon>Eukaryota</taxon>
        <taxon>Choanoflagellata</taxon>
        <taxon>Craspedida</taxon>
        <taxon>Salpingoecidae</taxon>
        <taxon>Salpingoeca</taxon>
    </lineage>
</organism>
<dbReference type="GO" id="GO:0005509">
    <property type="term" value="F:calcium ion binding"/>
    <property type="evidence" value="ECO:0007669"/>
    <property type="project" value="InterPro"/>
</dbReference>
<feature type="region of interest" description="Disordered" evidence="3">
    <location>
        <begin position="730"/>
        <end position="775"/>
    </location>
</feature>
<feature type="compositionally biased region" description="Pro residues" evidence="3">
    <location>
        <begin position="48"/>
        <end position="60"/>
    </location>
</feature>
<evidence type="ECO:0000313" key="6">
    <source>
        <dbReference type="Proteomes" id="UP000007799"/>
    </source>
</evidence>
<evidence type="ECO:0000259" key="4">
    <source>
        <dbReference type="PROSITE" id="PS50222"/>
    </source>
</evidence>
<keyword evidence="6" id="KW-1185">Reference proteome</keyword>
<dbReference type="FunCoup" id="F2UIP8">
    <property type="interactions" value="860"/>
</dbReference>
<dbReference type="Proteomes" id="UP000007799">
    <property type="component" value="Unassembled WGS sequence"/>
</dbReference>
<dbReference type="InterPro" id="IPR041534">
    <property type="entry name" value="EF-hand_13"/>
</dbReference>
<gene>
    <name evidence="5" type="ORF">PTSG_07435</name>
</gene>
<evidence type="ECO:0000256" key="2">
    <source>
        <dbReference type="ARBA" id="ARBA00022837"/>
    </source>
</evidence>
<protein>
    <recommendedName>
        <fullName evidence="4">EF-hand domain-containing protein</fullName>
    </recommendedName>
</protein>
<dbReference type="OrthoDB" id="5586at2759"/>
<feature type="compositionally biased region" description="Acidic residues" evidence="3">
    <location>
        <begin position="228"/>
        <end position="240"/>
    </location>
</feature>
<dbReference type="GeneID" id="16071499"/>
<dbReference type="FunFam" id="1.10.238.10:FF:000025">
    <property type="entry name" value="serine/threonine-protein phosphatase 2A regulatory subunit B'' subunit alpha"/>
    <property type="match status" value="1"/>
</dbReference>
<name>F2UIP8_SALR5</name>
<proteinExistence type="predicted"/>
<dbReference type="InterPro" id="IPR018247">
    <property type="entry name" value="EF_Hand_1_Ca_BS"/>
</dbReference>
<dbReference type="InterPro" id="IPR002048">
    <property type="entry name" value="EF_hand_dom"/>
</dbReference>
<dbReference type="SUPFAM" id="SSF47473">
    <property type="entry name" value="EF-hand"/>
    <property type="match status" value="1"/>
</dbReference>